<evidence type="ECO:0000313" key="3">
    <source>
        <dbReference type="Proteomes" id="UP000235786"/>
    </source>
</evidence>
<sequence length="439" mass="48651">MHLQGLGASPSWAKLFKADCYHYHYHYHPPVLMFFIPSTHLTIIVPNAHLTSSELSNPDSLLNRAGDERREELDELGSGCEQVLDAMHAVATKYNLLPEEARSGKQLWQKFKFGNGEMLDLAQIRQKLSAHTSAITMSVNLCSLSSQGRVEKELNAVGGDLAGVRAKVNWIAANMTAKSGDESVWTSHTNDDKRLVINEGYSSSVIHKHKHLLKSYVEELGQRGVFDHETDEEDAEDLNEDSEESSDESVDRQQETGSQSEDGEVTLGSGSEDADTQRENSKNSLLRQSGRSEDDFSVGESDSSDAENHKRCRTFRGAEQDDEAGPSRVAKSKLPQIVSYVNDYNKVPKRKYAPTQRLRASRSSADEYILGHPEAELAARYSLPISAPAQPERISGTRWLGNILLYTLSGFVPTPEKLYDILIPGNGSEQDEPSLESSV</sequence>
<feature type="compositionally biased region" description="Acidic residues" evidence="1">
    <location>
        <begin position="229"/>
        <end position="248"/>
    </location>
</feature>
<feature type="region of interest" description="Disordered" evidence="1">
    <location>
        <begin position="229"/>
        <end position="309"/>
    </location>
</feature>
<dbReference type="EMBL" id="KZ613952">
    <property type="protein sequence ID" value="PMD35162.1"/>
    <property type="molecule type" value="Genomic_DNA"/>
</dbReference>
<proteinExistence type="predicted"/>
<dbReference type="OrthoDB" id="7464126at2759"/>
<dbReference type="STRING" id="1149755.A0A2J6R9H0"/>
<evidence type="ECO:0000313" key="2">
    <source>
        <dbReference type="EMBL" id="PMD35162.1"/>
    </source>
</evidence>
<organism evidence="2 3">
    <name type="scientific">Hyaloscypha variabilis (strain UAMH 11265 / GT02V1 / F)</name>
    <name type="common">Meliniomyces variabilis</name>
    <dbReference type="NCBI Taxonomy" id="1149755"/>
    <lineage>
        <taxon>Eukaryota</taxon>
        <taxon>Fungi</taxon>
        <taxon>Dikarya</taxon>
        <taxon>Ascomycota</taxon>
        <taxon>Pezizomycotina</taxon>
        <taxon>Leotiomycetes</taxon>
        <taxon>Helotiales</taxon>
        <taxon>Hyaloscyphaceae</taxon>
        <taxon>Hyaloscypha</taxon>
        <taxon>Hyaloscypha variabilis</taxon>
    </lineage>
</organism>
<dbReference type="AlphaFoldDB" id="A0A2J6R9H0"/>
<protein>
    <submittedName>
        <fullName evidence="2">Uncharacterized protein</fullName>
    </submittedName>
</protein>
<accession>A0A2J6R9H0</accession>
<evidence type="ECO:0000256" key="1">
    <source>
        <dbReference type="SAM" id="MobiDB-lite"/>
    </source>
</evidence>
<name>A0A2J6R9H0_HYAVF</name>
<dbReference type="Proteomes" id="UP000235786">
    <property type="component" value="Unassembled WGS sequence"/>
</dbReference>
<keyword evidence="3" id="KW-1185">Reference proteome</keyword>
<gene>
    <name evidence="2" type="ORF">L207DRAFT_637551</name>
</gene>
<reference evidence="2 3" key="1">
    <citation type="submission" date="2016-04" db="EMBL/GenBank/DDBJ databases">
        <title>A degradative enzymes factory behind the ericoid mycorrhizal symbiosis.</title>
        <authorList>
            <consortium name="DOE Joint Genome Institute"/>
            <person name="Martino E."/>
            <person name="Morin E."/>
            <person name="Grelet G."/>
            <person name="Kuo A."/>
            <person name="Kohler A."/>
            <person name="Daghino S."/>
            <person name="Barry K."/>
            <person name="Choi C."/>
            <person name="Cichocki N."/>
            <person name="Clum A."/>
            <person name="Copeland A."/>
            <person name="Hainaut M."/>
            <person name="Haridas S."/>
            <person name="Labutti K."/>
            <person name="Lindquist E."/>
            <person name="Lipzen A."/>
            <person name="Khouja H.-R."/>
            <person name="Murat C."/>
            <person name="Ohm R."/>
            <person name="Olson A."/>
            <person name="Spatafora J."/>
            <person name="Veneault-Fourrey C."/>
            <person name="Henrissat B."/>
            <person name="Grigoriev I."/>
            <person name="Martin F."/>
            <person name="Perotto S."/>
        </authorList>
    </citation>
    <scope>NUCLEOTIDE SEQUENCE [LARGE SCALE GENOMIC DNA]</scope>
    <source>
        <strain evidence="2 3">F</strain>
    </source>
</reference>